<evidence type="ECO:0000313" key="1">
    <source>
        <dbReference type="EMBL" id="QJA46927.1"/>
    </source>
</evidence>
<reference evidence="1" key="1">
    <citation type="submission" date="2020-03" db="EMBL/GenBank/DDBJ databases">
        <title>The deep terrestrial virosphere.</title>
        <authorList>
            <person name="Holmfeldt K."/>
            <person name="Nilsson E."/>
            <person name="Simone D."/>
            <person name="Lopez-Fernandez M."/>
            <person name="Wu X."/>
            <person name="de Brujin I."/>
            <person name="Lundin D."/>
            <person name="Andersson A."/>
            <person name="Bertilsson S."/>
            <person name="Dopson M."/>
        </authorList>
    </citation>
    <scope>NUCLEOTIDE SEQUENCE</scope>
    <source>
        <strain evidence="1">TM448A00578</strain>
    </source>
</reference>
<sequence>MEDKMKIQRKEKEGLSNGFVELSYTPALKEWRVLRGFSEWAREPDVFRGNKQEMENQFELIVLDDLMDIG</sequence>
<gene>
    <name evidence="1" type="ORF">TM448A00578_0013</name>
</gene>
<organism evidence="1">
    <name type="scientific">viral metagenome</name>
    <dbReference type="NCBI Taxonomy" id="1070528"/>
    <lineage>
        <taxon>unclassified sequences</taxon>
        <taxon>metagenomes</taxon>
        <taxon>organismal metagenomes</taxon>
    </lineage>
</organism>
<proteinExistence type="predicted"/>
<accession>A0A6H1ZHY1</accession>
<dbReference type="EMBL" id="MT144026">
    <property type="protein sequence ID" value="QJA46927.1"/>
    <property type="molecule type" value="Genomic_DNA"/>
</dbReference>
<name>A0A6H1ZHY1_9ZZZZ</name>
<protein>
    <submittedName>
        <fullName evidence="1">Uncharacterized protein</fullName>
    </submittedName>
</protein>
<dbReference type="AlphaFoldDB" id="A0A6H1ZHY1"/>